<feature type="compositionally biased region" description="Acidic residues" evidence="1">
    <location>
        <begin position="230"/>
        <end position="261"/>
    </location>
</feature>
<feature type="compositionally biased region" description="Pro residues" evidence="1">
    <location>
        <begin position="337"/>
        <end position="347"/>
    </location>
</feature>
<feature type="compositionally biased region" description="Low complexity" evidence="1">
    <location>
        <begin position="367"/>
        <end position="381"/>
    </location>
</feature>
<evidence type="ECO:0000313" key="2">
    <source>
        <dbReference type="EMBL" id="GJT34403.1"/>
    </source>
</evidence>
<feature type="compositionally biased region" description="Pro residues" evidence="1">
    <location>
        <begin position="355"/>
        <end position="366"/>
    </location>
</feature>
<feature type="region of interest" description="Disordered" evidence="1">
    <location>
        <begin position="1"/>
        <end position="104"/>
    </location>
</feature>
<feature type="non-terminal residue" evidence="2">
    <location>
        <position position="423"/>
    </location>
</feature>
<feature type="compositionally biased region" description="Pro residues" evidence="1">
    <location>
        <begin position="89"/>
        <end position="100"/>
    </location>
</feature>
<comment type="caution">
    <text evidence="2">The sequence shown here is derived from an EMBL/GenBank/DDBJ whole genome shotgun (WGS) entry which is preliminary data.</text>
</comment>
<feature type="region of interest" description="Disordered" evidence="1">
    <location>
        <begin position="161"/>
        <end position="385"/>
    </location>
</feature>
<dbReference type="Proteomes" id="UP001151760">
    <property type="component" value="Unassembled WGS sequence"/>
</dbReference>
<accession>A0ABQ5D5X1</accession>
<protein>
    <submittedName>
        <fullName evidence="2">Uncharacterized protein</fullName>
    </submittedName>
</protein>
<evidence type="ECO:0000313" key="3">
    <source>
        <dbReference type="Proteomes" id="UP001151760"/>
    </source>
</evidence>
<name>A0ABQ5D5X1_9ASTR</name>
<gene>
    <name evidence="2" type="ORF">Tco_0924822</name>
</gene>
<feature type="compositionally biased region" description="Polar residues" evidence="1">
    <location>
        <begin position="297"/>
        <end position="307"/>
    </location>
</feature>
<reference evidence="2" key="1">
    <citation type="journal article" date="2022" name="Int. J. Mol. Sci.">
        <title>Draft Genome of Tanacetum Coccineum: Genomic Comparison of Closely Related Tanacetum-Family Plants.</title>
        <authorList>
            <person name="Yamashiro T."/>
            <person name="Shiraishi A."/>
            <person name="Nakayama K."/>
            <person name="Satake H."/>
        </authorList>
    </citation>
    <scope>NUCLEOTIDE SEQUENCE</scope>
</reference>
<reference evidence="2" key="2">
    <citation type="submission" date="2022-01" db="EMBL/GenBank/DDBJ databases">
        <authorList>
            <person name="Yamashiro T."/>
            <person name="Shiraishi A."/>
            <person name="Satake H."/>
            <person name="Nakayama K."/>
        </authorList>
    </citation>
    <scope>NUCLEOTIDE SEQUENCE</scope>
</reference>
<evidence type="ECO:0000256" key="1">
    <source>
        <dbReference type="SAM" id="MobiDB-lite"/>
    </source>
</evidence>
<feature type="compositionally biased region" description="Acidic residues" evidence="1">
    <location>
        <begin position="281"/>
        <end position="290"/>
    </location>
</feature>
<proteinExistence type="predicted"/>
<sequence>MTSTRASISKASKRPKINIIPPKQLFVDLTHDDTKTPSPQHQLSSPSAPNAPSKTPSTKGTSSSSIDYTPKSPTLSTSPSTNGYLNSPTSPPPRVPPPPLTQENTSMNVTLTLLPITLLDVQFNTPSPSPPIFVIPYLGTFLRHMETYVNEARAREILPSLDYVPGPEHPSSPDYVPSPEHPPSPVEDQPLPAHASPIALLPGYVADFDPNDDPEEDPVEDHADYPAGGADDDDEPPNNDDDDDDTDDEDEEASDDEEEEEHLAPTDSSIVPVVDPIPSAEDTEAFETDESAPTPRSPQTKAPLSQTRLHRAQETVRLEPHMSPSMEARIAEYVSAPTPPSPLPSPLSPWSSPLPQIPSPPLPPLPSSLHLPPSVPTSLPLPSSPLPPLPASLFIPPLVDRREDIPEAELPCRKRLCLNAPTS</sequence>
<feature type="compositionally biased region" description="Basic and acidic residues" evidence="1">
    <location>
        <begin position="311"/>
        <end position="320"/>
    </location>
</feature>
<organism evidence="2 3">
    <name type="scientific">Tanacetum coccineum</name>
    <dbReference type="NCBI Taxonomy" id="301880"/>
    <lineage>
        <taxon>Eukaryota</taxon>
        <taxon>Viridiplantae</taxon>
        <taxon>Streptophyta</taxon>
        <taxon>Embryophyta</taxon>
        <taxon>Tracheophyta</taxon>
        <taxon>Spermatophyta</taxon>
        <taxon>Magnoliopsida</taxon>
        <taxon>eudicotyledons</taxon>
        <taxon>Gunneridae</taxon>
        <taxon>Pentapetalae</taxon>
        <taxon>asterids</taxon>
        <taxon>campanulids</taxon>
        <taxon>Asterales</taxon>
        <taxon>Asteraceae</taxon>
        <taxon>Asteroideae</taxon>
        <taxon>Anthemideae</taxon>
        <taxon>Anthemidinae</taxon>
        <taxon>Tanacetum</taxon>
    </lineage>
</organism>
<feature type="compositionally biased region" description="Polar residues" evidence="1">
    <location>
        <begin position="36"/>
        <end position="50"/>
    </location>
</feature>
<dbReference type="EMBL" id="BQNB010014960">
    <property type="protein sequence ID" value="GJT34403.1"/>
    <property type="molecule type" value="Genomic_DNA"/>
</dbReference>
<keyword evidence="3" id="KW-1185">Reference proteome</keyword>
<feature type="compositionally biased region" description="Polar residues" evidence="1">
    <location>
        <begin position="1"/>
        <end position="10"/>
    </location>
</feature>
<feature type="compositionally biased region" description="Low complexity" evidence="1">
    <location>
        <begin position="52"/>
        <end position="81"/>
    </location>
</feature>
<feature type="compositionally biased region" description="Acidic residues" evidence="1">
    <location>
        <begin position="209"/>
        <end position="219"/>
    </location>
</feature>